<keyword evidence="1" id="KW-0378">Hydrolase</keyword>
<dbReference type="EMBL" id="CP016282">
    <property type="protein sequence ID" value="ANP73329.1"/>
    <property type="molecule type" value="Genomic_DNA"/>
</dbReference>
<feature type="region of interest" description="Disordered" evidence="2">
    <location>
        <begin position="1"/>
        <end position="25"/>
    </location>
</feature>
<keyword evidence="3" id="KW-1133">Transmembrane helix</keyword>
<feature type="transmembrane region" description="Helical" evidence="3">
    <location>
        <begin position="256"/>
        <end position="277"/>
    </location>
</feature>
<dbReference type="Gene3D" id="2.40.260.10">
    <property type="entry name" value="Sortase"/>
    <property type="match status" value="1"/>
</dbReference>
<gene>
    <name evidence="4" type="ORF">PA27867_2379</name>
</gene>
<keyword evidence="3" id="KW-0812">Transmembrane</keyword>
<evidence type="ECO:0000256" key="3">
    <source>
        <dbReference type="SAM" id="Phobius"/>
    </source>
</evidence>
<dbReference type="KEGG" id="cart:PA27867_2379"/>
<dbReference type="RefSeq" id="WP_236900697.1">
    <property type="nucleotide sequence ID" value="NZ_CP016282.1"/>
</dbReference>
<dbReference type="SUPFAM" id="SSF63817">
    <property type="entry name" value="Sortase"/>
    <property type="match status" value="1"/>
</dbReference>
<evidence type="ECO:0000256" key="2">
    <source>
        <dbReference type="SAM" id="MobiDB-lite"/>
    </source>
</evidence>
<dbReference type="Proteomes" id="UP000092582">
    <property type="component" value="Chromosome 1"/>
</dbReference>
<feature type="compositionally biased region" description="Pro residues" evidence="2">
    <location>
        <begin position="13"/>
        <end position="25"/>
    </location>
</feature>
<protein>
    <submittedName>
        <fullName evidence="4">Sortase</fullName>
    </submittedName>
</protein>
<sequence length="312" mass="32957">MTLTAPPRGWRPRQPPRPPRRPPAPPVVIVLSPQDQLVRTIFAIAAALIFGFLANLTVLGGLQHMVAQQQLTDTLRIELAQGTAPVSEGTVDKVLLADGAPLGIIDIPSIGVHEVFVEGSDSGTTRTGPGHRRDTVLPGQAGISVVMGRAAAYGGPFARIQELAPGQEFTVLTGQGEQTFAVIGVRYAGDPSPMALAAGESRLILETARGPAFIPGGVARVDAKLTSATQPAGARQTSYSTLAPSHRELATDTTTVWALAFALQFFLLIEAAAIWSFRRVGVRKTWTVFVPVVTVGGLFVADQAVRLLPNLL</sequence>
<accession>A0A1B1BL06</accession>
<proteinExistence type="predicted"/>
<reference evidence="4 5" key="1">
    <citation type="submission" date="2016-06" db="EMBL/GenBank/DDBJ databases">
        <title>Genome sequencing of Cryobacterium arcticum PAMC 27867.</title>
        <authorList>
            <person name="Lee J."/>
            <person name="Kim O.-S."/>
        </authorList>
    </citation>
    <scope>NUCLEOTIDE SEQUENCE [LARGE SCALE GENOMIC DNA]</scope>
    <source>
        <strain evidence="4 5">PAMC 27867</strain>
    </source>
</reference>
<evidence type="ECO:0000313" key="5">
    <source>
        <dbReference type="Proteomes" id="UP000092582"/>
    </source>
</evidence>
<dbReference type="Pfam" id="PF04203">
    <property type="entry name" value="Sortase"/>
    <property type="match status" value="1"/>
</dbReference>
<feature type="transmembrane region" description="Helical" evidence="3">
    <location>
        <begin position="289"/>
        <end position="308"/>
    </location>
</feature>
<feature type="transmembrane region" description="Helical" evidence="3">
    <location>
        <begin position="41"/>
        <end position="62"/>
    </location>
</feature>
<keyword evidence="5" id="KW-1185">Reference proteome</keyword>
<dbReference type="GO" id="GO:0016787">
    <property type="term" value="F:hydrolase activity"/>
    <property type="evidence" value="ECO:0007669"/>
    <property type="project" value="UniProtKB-KW"/>
</dbReference>
<keyword evidence="3" id="KW-0472">Membrane</keyword>
<dbReference type="STRING" id="670052.PA27867_2379"/>
<dbReference type="InterPro" id="IPR005754">
    <property type="entry name" value="Sortase"/>
</dbReference>
<dbReference type="InterPro" id="IPR023365">
    <property type="entry name" value="Sortase_dom-sf"/>
</dbReference>
<evidence type="ECO:0000313" key="4">
    <source>
        <dbReference type="EMBL" id="ANP73329.1"/>
    </source>
</evidence>
<organism evidence="4 5">
    <name type="scientific">Cryobacterium arcticum</name>
    <dbReference type="NCBI Taxonomy" id="670052"/>
    <lineage>
        <taxon>Bacteria</taxon>
        <taxon>Bacillati</taxon>
        <taxon>Actinomycetota</taxon>
        <taxon>Actinomycetes</taxon>
        <taxon>Micrococcales</taxon>
        <taxon>Microbacteriaceae</taxon>
        <taxon>Cryobacterium</taxon>
    </lineage>
</organism>
<dbReference type="AlphaFoldDB" id="A0A1B1BL06"/>
<name>A0A1B1BL06_9MICO</name>
<evidence type="ECO:0000256" key="1">
    <source>
        <dbReference type="ARBA" id="ARBA00022801"/>
    </source>
</evidence>